<name>A0A7J7VZE5_MYOMY</name>
<evidence type="ECO:0000313" key="2">
    <source>
        <dbReference type="EMBL" id="KAF6330388.1"/>
    </source>
</evidence>
<comment type="caution">
    <text evidence="2">The sequence shown here is derived from an EMBL/GenBank/DDBJ whole genome shotgun (WGS) entry which is preliminary data.</text>
</comment>
<feature type="region of interest" description="Disordered" evidence="1">
    <location>
        <begin position="93"/>
        <end position="126"/>
    </location>
</feature>
<dbReference type="EMBL" id="JABWUV010000009">
    <property type="protein sequence ID" value="KAF6330388.1"/>
    <property type="molecule type" value="Genomic_DNA"/>
</dbReference>
<keyword evidence="3" id="KW-1185">Reference proteome</keyword>
<proteinExistence type="predicted"/>
<dbReference type="AlphaFoldDB" id="A0A7J7VZE5"/>
<protein>
    <submittedName>
        <fullName evidence="2">Uncharacterized protein</fullName>
    </submittedName>
</protein>
<dbReference type="Proteomes" id="UP000527355">
    <property type="component" value="Unassembled WGS sequence"/>
</dbReference>
<reference evidence="2 3" key="1">
    <citation type="journal article" date="2020" name="Nature">
        <title>Six reference-quality genomes reveal evolution of bat adaptations.</title>
        <authorList>
            <person name="Jebb D."/>
            <person name="Huang Z."/>
            <person name="Pippel M."/>
            <person name="Hughes G.M."/>
            <person name="Lavrichenko K."/>
            <person name="Devanna P."/>
            <person name="Winkler S."/>
            <person name="Jermiin L.S."/>
            <person name="Skirmuntt E.C."/>
            <person name="Katzourakis A."/>
            <person name="Burkitt-Gray L."/>
            <person name="Ray D.A."/>
            <person name="Sullivan K.A.M."/>
            <person name="Roscito J.G."/>
            <person name="Kirilenko B.M."/>
            <person name="Davalos L.M."/>
            <person name="Corthals A.P."/>
            <person name="Power M.L."/>
            <person name="Jones G."/>
            <person name="Ransome R.D."/>
            <person name="Dechmann D.K.N."/>
            <person name="Locatelli A.G."/>
            <person name="Puechmaille S.J."/>
            <person name="Fedrigo O."/>
            <person name="Jarvis E.D."/>
            <person name="Hiller M."/>
            <person name="Vernes S.C."/>
            <person name="Myers E.W."/>
            <person name="Teeling E.C."/>
        </authorList>
    </citation>
    <scope>NUCLEOTIDE SEQUENCE [LARGE SCALE GENOMIC DNA]</scope>
    <source>
        <strain evidence="2">MMyoMyo1</strain>
        <tissue evidence="2">Flight muscle</tissue>
    </source>
</reference>
<evidence type="ECO:0000256" key="1">
    <source>
        <dbReference type="SAM" id="MobiDB-lite"/>
    </source>
</evidence>
<evidence type="ECO:0000313" key="3">
    <source>
        <dbReference type="Proteomes" id="UP000527355"/>
    </source>
</evidence>
<organism evidence="2 3">
    <name type="scientific">Myotis myotis</name>
    <name type="common">Greater mouse-eared bat</name>
    <name type="synonym">Vespertilio myotis</name>
    <dbReference type="NCBI Taxonomy" id="51298"/>
    <lineage>
        <taxon>Eukaryota</taxon>
        <taxon>Metazoa</taxon>
        <taxon>Chordata</taxon>
        <taxon>Craniata</taxon>
        <taxon>Vertebrata</taxon>
        <taxon>Euteleostomi</taxon>
        <taxon>Mammalia</taxon>
        <taxon>Eutheria</taxon>
        <taxon>Laurasiatheria</taxon>
        <taxon>Chiroptera</taxon>
        <taxon>Yangochiroptera</taxon>
        <taxon>Vespertilionidae</taxon>
        <taxon>Myotis</taxon>
    </lineage>
</organism>
<gene>
    <name evidence="2" type="ORF">mMyoMyo1_012378</name>
</gene>
<accession>A0A7J7VZE5</accession>
<sequence>MGVGPPGGPGEAAAAVLSTSSAHLLSPGRLRAAAGRVDRREANVEEMATCTLAPLHLSEEQGPPGASSCHGNQLFHRTRGQWDENGLLTPAACPSGSQLRENQRRSPQRTGAVFPVTSRNERPIRI</sequence>